<dbReference type="EMBL" id="JBHRWI010000028">
    <property type="protein sequence ID" value="MFC3513273.1"/>
    <property type="molecule type" value="Genomic_DNA"/>
</dbReference>
<dbReference type="Pfam" id="PF12833">
    <property type="entry name" value="HTH_18"/>
    <property type="match status" value="1"/>
</dbReference>
<dbReference type="SUPFAM" id="SSF55781">
    <property type="entry name" value="GAF domain-like"/>
    <property type="match status" value="1"/>
</dbReference>
<dbReference type="InterPro" id="IPR018062">
    <property type="entry name" value="HTH_AraC-typ_CS"/>
</dbReference>
<evidence type="ECO:0000313" key="10">
    <source>
        <dbReference type="Proteomes" id="UP001595764"/>
    </source>
</evidence>
<keyword evidence="3" id="KW-0805">Transcription regulation</keyword>
<dbReference type="SMART" id="SM00065">
    <property type="entry name" value="GAF"/>
    <property type="match status" value="1"/>
</dbReference>
<evidence type="ECO:0000313" key="9">
    <source>
        <dbReference type="EMBL" id="MFC3513273.1"/>
    </source>
</evidence>
<reference evidence="10" key="1">
    <citation type="journal article" date="2019" name="Int. J. Syst. Evol. Microbiol.">
        <title>The Global Catalogue of Microorganisms (GCM) 10K type strain sequencing project: providing services to taxonomists for standard genome sequencing and annotation.</title>
        <authorList>
            <consortium name="The Broad Institute Genomics Platform"/>
            <consortium name="The Broad Institute Genome Sequencing Center for Infectious Disease"/>
            <person name="Wu L."/>
            <person name="Ma J."/>
        </authorList>
    </citation>
    <scope>NUCLEOTIDE SEQUENCE [LARGE SCALE GENOMIC DNA]</scope>
    <source>
        <strain evidence="10">CGMCC 4.7682</strain>
    </source>
</reference>
<dbReference type="InterPro" id="IPR050204">
    <property type="entry name" value="AraC_XylS_family_regulators"/>
</dbReference>
<comment type="caution">
    <text evidence="9">The sequence shown here is derived from an EMBL/GenBank/DDBJ whole genome shotgun (WGS) entry which is preliminary data.</text>
</comment>
<feature type="compositionally biased region" description="Low complexity" evidence="6">
    <location>
        <begin position="469"/>
        <end position="483"/>
    </location>
</feature>
<keyword evidence="4" id="KW-0238">DNA-binding</keyword>
<organism evidence="9 10">
    <name type="scientific">Amycolatopsis halotolerans</name>
    <dbReference type="NCBI Taxonomy" id="330083"/>
    <lineage>
        <taxon>Bacteria</taxon>
        <taxon>Bacillati</taxon>
        <taxon>Actinomycetota</taxon>
        <taxon>Actinomycetes</taxon>
        <taxon>Pseudonocardiales</taxon>
        <taxon>Pseudonocardiaceae</taxon>
        <taxon>Amycolatopsis</taxon>
    </lineage>
</organism>
<feature type="domain" description="HTH araC/xylS-type" evidence="7">
    <location>
        <begin position="331"/>
        <end position="431"/>
    </location>
</feature>
<dbReference type="PROSITE" id="PS00041">
    <property type="entry name" value="HTH_ARAC_FAMILY_1"/>
    <property type="match status" value="1"/>
</dbReference>
<protein>
    <submittedName>
        <fullName evidence="9">ANTAR domain-containing protein</fullName>
    </submittedName>
</protein>
<dbReference type="Pfam" id="PF13185">
    <property type="entry name" value="GAF_2"/>
    <property type="match status" value="1"/>
</dbReference>
<evidence type="ECO:0000256" key="1">
    <source>
        <dbReference type="ARBA" id="ARBA00022679"/>
    </source>
</evidence>
<dbReference type="InterPro" id="IPR036388">
    <property type="entry name" value="WH-like_DNA-bd_sf"/>
</dbReference>
<dbReference type="InterPro" id="IPR029016">
    <property type="entry name" value="GAF-like_dom_sf"/>
</dbReference>
<sequence>MTDLKIIPRQVGDAVVLTLPGRLAATSPAQIAEALHSAGGGVAPGTRLVIDLRSVGSLPGWLARTLVSFARDRDCVLVADPEQAESVVDGPGAAVRQAASLGEALAEPGGVRQPFPASGAVSSLAFDSDDLGRTEAFLSSAYAPMRIGSDTGHAGTRISRHSVDGLSADRLDLSFEMTYDVEPLGTICLCDVESGTIEDHRVDGWAETEAFGPGDLVSFSPPDRPYTGRVARAKYSITMFDPALLSQAAGVDQPVRLLGHRPVEAGAAQHLRTAIAHLRDDVLGVPGVGENPLVVAAVSRYLAVAVLNAFPHTASGERAGDGLDAHSRTLRRAIAFIEANLDRPVDIAEIAAAARVSARAVQLAFRRHLGTTPMAYLRRARLDRARAELRTAVPEQDTVARIAARWGYTPSVFAAHYRAAYGEPPSATLHREAGPRVRSSGSPSFVRAGNEQRSENRAAKTNTPATGRESAAPDAGSASPASEPDLAALGELASLTRMSARSVTDVVQKVVDVAAAVVEGADLVSVTVLAPDGRFSTAARTGKAAAELDRIQHRRGEGPCVEAARADGPGWVVSSDLTTETRWPRFTAAATALGCRSVFSAPLPPGPGPDRLAGALTVYSRSPDSLTEADRRAVLLLATHASLALANTQLRRTAEVRRAQFARAVDTRDVIGQAKGILMNREGLTADEAFDLLRRMSQELNVKLVDLARTLTGRHGELDER</sequence>
<dbReference type="RefSeq" id="WP_377875268.1">
    <property type="nucleotide sequence ID" value="NZ_JBHMAY010000079.1"/>
</dbReference>
<feature type="region of interest" description="Disordered" evidence="6">
    <location>
        <begin position="426"/>
        <end position="483"/>
    </location>
</feature>
<dbReference type="InterPro" id="IPR003018">
    <property type="entry name" value="GAF"/>
</dbReference>
<dbReference type="InterPro" id="IPR005561">
    <property type="entry name" value="ANTAR"/>
</dbReference>
<dbReference type="InterPro" id="IPR011006">
    <property type="entry name" value="CheY-like_superfamily"/>
</dbReference>
<evidence type="ECO:0000259" key="8">
    <source>
        <dbReference type="PROSITE" id="PS50921"/>
    </source>
</evidence>
<evidence type="ECO:0000256" key="5">
    <source>
        <dbReference type="ARBA" id="ARBA00023163"/>
    </source>
</evidence>
<evidence type="ECO:0000256" key="4">
    <source>
        <dbReference type="ARBA" id="ARBA00023125"/>
    </source>
</evidence>
<dbReference type="Proteomes" id="UP001595764">
    <property type="component" value="Unassembled WGS sequence"/>
</dbReference>
<keyword evidence="5" id="KW-0804">Transcription</keyword>
<dbReference type="SUPFAM" id="SSF52172">
    <property type="entry name" value="CheY-like"/>
    <property type="match status" value="1"/>
</dbReference>
<dbReference type="InterPro" id="IPR018060">
    <property type="entry name" value="HTH_AraC"/>
</dbReference>
<dbReference type="Pfam" id="PF03861">
    <property type="entry name" value="ANTAR"/>
    <property type="match status" value="1"/>
</dbReference>
<dbReference type="SMART" id="SM01012">
    <property type="entry name" value="ANTAR"/>
    <property type="match status" value="1"/>
</dbReference>
<name>A0ABV7QJ74_9PSEU</name>
<dbReference type="PROSITE" id="PS50921">
    <property type="entry name" value="ANTAR"/>
    <property type="match status" value="1"/>
</dbReference>
<dbReference type="InterPro" id="IPR009057">
    <property type="entry name" value="Homeodomain-like_sf"/>
</dbReference>
<dbReference type="Gene3D" id="1.10.10.10">
    <property type="entry name" value="Winged helix-like DNA-binding domain superfamily/Winged helix DNA-binding domain"/>
    <property type="match status" value="1"/>
</dbReference>
<dbReference type="SUPFAM" id="SSF46689">
    <property type="entry name" value="Homeodomain-like"/>
    <property type="match status" value="1"/>
</dbReference>
<dbReference type="PANTHER" id="PTHR46796">
    <property type="entry name" value="HTH-TYPE TRANSCRIPTIONAL ACTIVATOR RHAS-RELATED"/>
    <property type="match status" value="1"/>
</dbReference>
<feature type="domain" description="ANTAR" evidence="8">
    <location>
        <begin position="651"/>
        <end position="712"/>
    </location>
</feature>
<dbReference type="Gene3D" id="1.10.10.60">
    <property type="entry name" value="Homeodomain-like"/>
    <property type="match status" value="1"/>
</dbReference>
<dbReference type="SMART" id="SM00342">
    <property type="entry name" value="HTH_ARAC"/>
    <property type="match status" value="1"/>
</dbReference>
<evidence type="ECO:0000256" key="6">
    <source>
        <dbReference type="SAM" id="MobiDB-lite"/>
    </source>
</evidence>
<dbReference type="PROSITE" id="PS01124">
    <property type="entry name" value="HTH_ARAC_FAMILY_2"/>
    <property type="match status" value="1"/>
</dbReference>
<keyword evidence="2" id="KW-0418">Kinase</keyword>
<evidence type="ECO:0000256" key="3">
    <source>
        <dbReference type="ARBA" id="ARBA00023015"/>
    </source>
</evidence>
<evidence type="ECO:0000256" key="2">
    <source>
        <dbReference type="ARBA" id="ARBA00022777"/>
    </source>
</evidence>
<keyword evidence="10" id="KW-1185">Reference proteome</keyword>
<accession>A0ABV7QJ74</accession>
<dbReference type="Gene3D" id="3.30.450.40">
    <property type="match status" value="1"/>
</dbReference>
<keyword evidence="1" id="KW-0808">Transferase</keyword>
<evidence type="ECO:0000259" key="7">
    <source>
        <dbReference type="PROSITE" id="PS01124"/>
    </source>
</evidence>
<proteinExistence type="predicted"/>
<dbReference type="PANTHER" id="PTHR46796:SF12">
    <property type="entry name" value="HTH-TYPE DNA-BINDING TRANSCRIPTIONAL ACTIVATOR EUTR"/>
    <property type="match status" value="1"/>
</dbReference>
<gene>
    <name evidence="9" type="ORF">ACFORO_24095</name>
</gene>